<evidence type="ECO:0000313" key="4">
    <source>
        <dbReference type="Proteomes" id="UP000534306"/>
    </source>
</evidence>
<dbReference type="PANTHER" id="PTHR43377">
    <property type="entry name" value="BILIVERDIN REDUCTASE A"/>
    <property type="match status" value="1"/>
</dbReference>
<reference evidence="3 4" key="1">
    <citation type="submission" date="2020-05" db="EMBL/GenBank/DDBJ databases">
        <title>Genome sequence of Kribbella sandramycini ATCC 39419.</title>
        <authorList>
            <person name="Maclea K.S."/>
            <person name="Fair J.L."/>
        </authorList>
    </citation>
    <scope>NUCLEOTIDE SEQUENCE [LARGE SCALE GENOMIC DNA]</scope>
    <source>
        <strain evidence="3 4">ATCC 39419</strain>
    </source>
</reference>
<sequence length="352" mass="37831">MMTTRVAVIGLGSIAQEHVKAYQKNPLADLVAVADVDLARAKEGAARFGVPRATDSVEELLADPGIDAVSICVPNNLHASIAEAALRAGKDVLVEKPMSVSVAEAEALVTAAKETGRALQIGYVRRYAPNALVAKRFLDEGEFGSIYAARATILRAAGNPGGWFGDKEISGGGPLIDLGVHIIDLCWYLMGRPTAVNVSGAAFSPLGARDNIQHLTRYRAASATRVNNVEDYATAQIRFESGAVLNVDTSYSLHTRNETRVELFGDKGGVQIEPALHMVTERHDTLLHIEPQIDSLGFDFTVGFANQIDHFLRVVRREIEADAPAEHGLEMARMLTAIYESAASGSEVTITR</sequence>
<dbReference type="Gene3D" id="3.30.360.10">
    <property type="entry name" value="Dihydrodipicolinate Reductase, domain 2"/>
    <property type="match status" value="1"/>
</dbReference>
<gene>
    <name evidence="3" type="ORF">HPO96_11960</name>
</gene>
<accession>A0A7Y4KYE3</accession>
<dbReference type="SUPFAM" id="SSF51735">
    <property type="entry name" value="NAD(P)-binding Rossmann-fold domains"/>
    <property type="match status" value="1"/>
</dbReference>
<protein>
    <submittedName>
        <fullName evidence="3">Gfo/Idh/MocA family oxidoreductase</fullName>
    </submittedName>
</protein>
<evidence type="ECO:0000259" key="1">
    <source>
        <dbReference type="Pfam" id="PF01408"/>
    </source>
</evidence>
<dbReference type="InterPro" id="IPR000683">
    <property type="entry name" value="Gfo/Idh/MocA-like_OxRdtase_N"/>
</dbReference>
<dbReference type="InterPro" id="IPR055170">
    <property type="entry name" value="GFO_IDH_MocA-like_dom"/>
</dbReference>
<dbReference type="InterPro" id="IPR036291">
    <property type="entry name" value="NAD(P)-bd_dom_sf"/>
</dbReference>
<feature type="domain" description="GFO/IDH/MocA-like oxidoreductase" evidence="2">
    <location>
        <begin position="134"/>
        <end position="270"/>
    </location>
</feature>
<organism evidence="3 4">
    <name type="scientific">Kribbella sandramycini</name>
    <dbReference type="NCBI Taxonomy" id="60450"/>
    <lineage>
        <taxon>Bacteria</taxon>
        <taxon>Bacillati</taxon>
        <taxon>Actinomycetota</taxon>
        <taxon>Actinomycetes</taxon>
        <taxon>Propionibacteriales</taxon>
        <taxon>Kribbellaceae</taxon>
        <taxon>Kribbella</taxon>
    </lineage>
</organism>
<dbReference type="Proteomes" id="UP000534306">
    <property type="component" value="Unassembled WGS sequence"/>
</dbReference>
<dbReference type="EMBL" id="JABJRC010000002">
    <property type="protein sequence ID" value="NOL40964.1"/>
    <property type="molecule type" value="Genomic_DNA"/>
</dbReference>
<dbReference type="PANTHER" id="PTHR43377:SF1">
    <property type="entry name" value="BILIVERDIN REDUCTASE A"/>
    <property type="match status" value="1"/>
</dbReference>
<dbReference type="AlphaFoldDB" id="A0A7Y4KYE3"/>
<dbReference type="Gene3D" id="3.40.50.720">
    <property type="entry name" value="NAD(P)-binding Rossmann-like Domain"/>
    <property type="match status" value="1"/>
</dbReference>
<evidence type="ECO:0000313" key="3">
    <source>
        <dbReference type="EMBL" id="NOL40964.1"/>
    </source>
</evidence>
<feature type="domain" description="Gfo/Idh/MocA-like oxidoreductase N-terminal" evidence="1">
    <location>
        <begin position="5"/>
        <end position="123"/>
    </location>
</feature>
<dbReference type="SUPFAM" id="SSF55347">
    <property type="entry name" value="Glyceraldehyde-3-phosphate dehydrogenase-like, C-terminal domain"/>
    <property type="match status" value="1"/>
</dbReference>
<name>A0A7Y4KYE3_9ACTN</name>
<comment type="caution">
    <text evidence="3">The sequence shown here is derived from an EMBL/GenBank/DDBJ whole genome shotgun (WGS) entry which is preliminary data.</text>
</comment>
<dbReference type="GO" id="GO:0000166">
    <property type="term" value="F:nucleotide binding"/>
    <property type="evidence" value="ECO:0007669"/>
    <property type="project" value="InterPro"/>
</dbReference>
<keyword evidence="4" id="KW-1185">Reference proteome</keyword>
<proteinExistence type="predicted"/>
<evidence type="ECO:0000259" key="2">
    <source>
        <dbReference type="Pfam" id="PF22725"/>
    </source>
</evidence>
<dbReference type="Pfam" id="PF01408">
    <property type="entry name" value="GFO_IDH_MocA"/>
    <property type="match status" value="1"/>
</dbReference>
<dbReference type="Pfam" id="PF22725">
    <property type="entry name" value="GFO_IDH_MocA_C3"/>
    <property type="match status" value="1"/>
</dbReference>
<dbReference type="InterPro" id="IPR051450">
    <property type="entry name" value="Gfo/Idh/MocA_Oxidoreductases"/>
</dbReference>